<dbReference type="EMBL" id="SPDV01000031">
    <property type="protein sequence ID" value="TFI57404.1"/>
    <property type="molecule type" value="Genomic_DNA"/>
</dbReference>
<sequence length="127" mass="13955">MTTNYLDTFIAVSPDCPSTSGVLPREGTVAALQLDLLRARPYALTSDDLLFEVHVRRSGGEAMERAAFFARAQACLRASPLVKQHGWGLHHDGEGRVAAYPVDSDDYARLLADPSLKQVRGMRSRRA</sequence>
<dbReference type="AlphaFoldDB" id="A0A4Y8ZN69"/>
<accession>A0A4Y8ZN69</accession>
<evidence type="ECO:0000313" key="2">
    <source>
        <dbReference type="Proteomes" id="UP000298213"/>
    </source>
</evidence>
<gene>
    <name evidence="1" type="ORF">E2493_15095</name>
</gene>
<comment type="caution">
    <text evidence="1">The sequence shown here is derived from an EMBL/GenBank/DDBJ whole genome shotgun (WGS) entry which is preliminary data.</text>
</comment>
<organism evidence="1 2">
    <name type="scientific">Sphingomonas parva</name>
    <dbReference type="NCBI Taxonomy" id="2555898"/>
    <lineage>
        <taxon>Bacteria</taxon>
        <taxon>Pseudomonadati</taxon>
        <taxon>Pseudomonadota</taxon>
        <taxon>Alphaproteobacteria</taxon>
        <taxon>Sphingomonadales</taxon>
        <taxon>Sphingomonadaceae</taxon>
        <taxon>Sphingomonas</taxon>
    </lineage>
</organism>
<evidence type="ECO:0000313" key="1">
    <source>
        <dbReference type="EMBL" id="TFI57404.1"/>
    </source>
</evidence>
<dbReference type="Pfam" id="PF19654">
    <property type="entry name" value="DUF6157"/>
    <property type="match status" value="1"/>
</dbReference>
<name>A0A4Y8ZN69_9SPHN</name>
<proteinExistence type="predicted"/>
<protein>
    <submittedName>
        <fullName evidence="1">Uncharacterized protein</fullName>
    </submittedName>
</protein>
<reference evidence="1 2" key="1">
    <citation type="submission" date="2019-03" db="EMBL/GenBank/DDBJ databases">
        <title>Genome sequence of Sphingomonas sp. 17J27-24.</title>
        <authorList>
            <person name="Kim M."/>
            <person name="Maeng S."/>
            <person name="Sathiyaraj S."/>
        </authorList>
    </citation>
    <scope>NUCLEOTIDE SEQUENCE [LARGE SCALE GENOMIC DNA]</scope>
    <source>
        <strain evidence="1 2">17J27-24</strain>
    </source>
</reference>
<dbReference type="Proteomes" id="UP000298213">
    <property type="component" value="Unassembled WGS sequence"/>
</dbReference>
<keyword evidence="2" id="KW-1185">Reference proteome</keyword>
<dbReference type="InterPro" id="IPR046155">
    <property type="entry name" value="DUF6157"/>
</dbReference>
<dbReference type="OrthoDB" id="2361182at2"/>
<dbReference type="RefSeq" id="WP_135088265.1">
    <property type="nucleotide sequence ID" value="NZ_SPDV01000031.1"/>
</dbReference>